<dbReference type="RefSeq" id="XP_003062445.1">
    <property type="nucleotide sequence ID" value="XM_003062399.1"/>
</dbReference>
<evidence type="ECO:0000313" key="2">
    <source>
        <dbReference type="EMBL" id="EEH53264.1"/>
    </source>
</evidence>
<evidence type="ECO:0000313" key="3">
    <source>
        <dbReference type="Proteomes" id="UP000001876"/>
    </source>
</evidence>
<gene>
    <name evidence="2" type="ORF">MICPUCDRAFT_52321</name>
</gene>
<organism evidence="3">
    <name type="scientific">Micromonas pusilla (strain CCMP1545)</name>
    <name type="common">Picoplanktonic green alga</name>
    <dbReference type="NCBI Taxonomy" id="564608"/>
    <lineage>
        <taxon>Eukaryota</taxon>
        <taxon>Viridiplantae</taxon>
        <taxon>Chlorophyta</taxon>
        <taxon>Mamiellophyceae</taxon>
        <taxon>Mamiellales</taxon>
        <taxon>Mamiellaceae</taxon>
        <taxon>Micromonas</taxon>
    </lineage>
</organism>
<dbReference type="Proteomes" id="UP000001876">
    <property type="component" value="Unassembled WGS sequence"/>
</dbReference>
<keyword evidence="3" id="KW-1185">Reference proteome</keyword>
<reference evidence="2 3" key="1">
    <citation type="journal article" date="2009" name="Science">
        <title>Green evolution and dynamic adaptations revealed by genomes of the marine picoeukaryotes Micromonas.</title>
        <authorList>
            <person name="Worden A.Z."/>
            <person name="Lee J.H."/>
            <person name="Mock T."/>
            <person name="Rouze P."/>
            <person name="Simmons M.P."/>
            <person name="Aerts A.L."/>
            <person name="Allen A.E."/>
            <person name="Cuvelier M.L."/>
            <person name="Derelle E."/>
            <person name="Everett M.V."/>
            <person name="Foulon E."/>
            <person name="Grimwood J."/>
            <person name="Gundlach H."/>
            <person name="Henrissat B."/>
            <person name="Napoli C."/>
            <person name="McDonald S.M."/>
            <person name="Parker M.S."/>
            <person name="Rombauts S."/>
            <person name="Salamov A."/>
            <person name="Von Dassow P."/>
            <person name="Badger J.H."/>
            <person name="Coutinho P.M."/>
            <person name="Demir E."/>
            <person name="Dubchak I."/>
            <person name="Gentemann C."/>
            <person name="Eikrem W."/>
            <person name="Gready J.E."/>
            <person name="John U."/>
            <person name="Lanier W."/>
            <person name="Lindquist E.A."/>
            <person name="Lucas S."/>
            <person name="Mayer K.F."/>
            <person name="Moreau H."/>
            <person name="Not F."/>
            <person name="Otillar R."/>
            <person name="Panaud O."/>
            <person name="Pangilinan J."/>
            <person name="Paulsen I."/>
            <person name="Piegu B."/>
            <person name="Poliakov A."/>
            <person name="Robbens S."/>
            <person name="Schmutz J."/>
            <person name="Toulza E."/>
            <person name="Wyss T."/>
            <person name="Zelensky A."/>
            <person name="Zhou K."/>
            <person name="Armbrust E.V."/>
            <person name="Bhattacharya D."/>
            <person name="Goodenough U.W."/>
            <person name="Van de Peer Y."/>
            <person name="Grigoriev I.V."/>
        </authorList>
    </citation>
    <scope>NUCLEOTIDE SEQUENCE [LARGE SCALE GENOMIC DNA]</scope>
    <source>
        <strain evidence="2 3">CCMP1545</strain>
    </source>
</reference>
<feature type="compositionally biased region" description="Basic and acidic residues" evidence="1">
    <location>
        <begin position="67"/>
        <end position="76"/>
    </location>
</feature>
<dbReference type="KEGG" id="mpp:MICPUCDRAFT_52321"/>
<evidence type="ECO:0000256" key="1">
    <source>
        <dbReference type="SAM" id="MobiDB-lite"/>
    </source>
</evidence>
<dbReference type="AlphaFoldDB" id="C1N3W5"/>
<feature type="compositionally biased region" description="Low complexity" evidence="1">
    <location>
        <begin position="195"/>
        <end position="209"/>
    </location>
</feature>
<proteinExistence type="predicted"/>
<name>C1N3W5_MICPC</name>
<dbReference type="GeneID" id="9687885"/>
<accession>C1N3W5</accession>
<feature type="region of interest" description="Disordered" evidence="1">
    <location>
        <begin position="1"/>
        <end position="40"/>
    </location>
</feature>
<dbReference type="EMBL" id="GG663746">
    <property type="protein sequence ID" value="EEH53264.1"/>
    <property type="molecule type" value="Genomic_DNA"/>
</dbReference>
<feature type="compositionally biased region" description="Low complexity" evidence="1">
    <location>
        <begin position="110"/>
        <end position="144"/>
    </location>
</feature>
<protein>
    <submittedName>
        <fullName evidence="2">Predicted protein</fullName>
    </submittedName>
</protein>
<feature type="region of interest" description="Disordered" evidence="1">
    <location>
        <begin position="67"/>
        <end position="254"/>
    </location>
</feature>
<sequence length="383" mass="40365">MSVASSPARGGAEGEFGNNDDDFVASLLSPPRRADAAPSTEEISGYLAMYFASQAVAMTRISGMKGVRERANEMRDSCPPSRAATVPNSPIVKASAPPAATGNAPRAEELAAAMNAAFTAAPAPADDDTPSSSDSSSAPESASRPARRRLEMPPSPERAASSSPAAPPPMPVETNEIERPSSSSRENTRHRPESVDNVGDSVSSVEGVSASWGNDSSDGRGGGGGGEAKATTTTTTTTTTTIESPPRADVPDDAKSEATTVVMTDEREVSIGARVTSPRKRRARRRRRRRFSFPVAVDAVFALSKKTASDVAAFALRPEKALAQVAALATMFLIARSKRRRRPMTWARERRAEGGEDDEVHEMYVADAPEGSSAAMLREVFAA</sequence>
<feature type="compositionally biased region" description="Low complexity" evidence="1">
    <location>
        <begin position="231"/>
        <end position="241"/>
    </location>
</feature>